<sequence>MGTQPPARLMCNIEIAPENEHDADVAVIHEVGRELISALRQDGYAVASVYKGKPGGISMFYLVASGVVPLESSPGEATDIGEGMRLLLQAVSPIVRIFWMAGKKALQAPASLRIGLVLGDIELALAPLDVEDEERIARLAQTILLHYSVQQLPSSQRITLNGKIAQSRSGRRGL</sequence>
<dbReference type="Proteomes" id="UP000635565">
    <property type="component" value="Unassembled WGS sequence"/>
</dbReference>
<evidence type="ECO:0000313" key="1">
    <source>
        <dbReference type="EMBL" id="GHO85922.1"/>
    </source>
</evidence>
<reference evidence="1 2" key="1">
    <citation type="journal article" date="2021" name="Int. J. Syst. Evol. Microbiol.">
        <title>Reticulibacter mediterranei gen. nov., sp. nov., within the new family Reticulibacteraceae fam. nov., and Ktedonospora formicarum gen. nov., sp. nov., Ktedonobacter robiniae sp. nov., Dictyobacter formicarum sp. nov. and Dictyobacter arantiisoli sp. nov., belonging to the class Ktedonobacteria.</title>
        <authorList>
            <person name="Yabe S."/>
            <person name="Zheng Y."/>
            <person name="Wang C.M."/>
            <person name="Sakai Y."/>
            <person name="Abe K."/>
            <person name="Yokota A."/>
            <person name="Donadio S."/>
            <person name="Cavaletti L."/>
            <person name="Monciardini P."/>
        </authorList>
    </citation>
    <scope>NUCLEOTIDE SEQUENCE [LARGE SCALE GENOMIC DNA]</scope>
    <source>
        <strain evidence="1 2">SOSP1-9</strain>
    </source>
</reference>
<organism evidence="1 2">
    <name type="scientific">Dictyobacter formicarum</name>
    <dbReference type="NCBI Taxonomy" id="2778368"/>
    <lineage>
        <taxon>Bacteria</taxon>
        <taxon>Bacillati</taxon>
        <taxon>Chloroflexota</taxon>
        <taxon>Ktedonobacteria</taxon>
        <taxon>Ktedonobacterales</taxon>
        <taxon>Dictyobacteraceae</taxon>
        <taxon>Dictyobacter</taxon>
    </lineage>
</organism>
<keyword evidence="2" id="KW-1185">Reference proteome</keyword>
<gene>
    <name evidence="1" type="ORF">KSZ_39280</name>
</gene>
<dbReference type="EMBL" id="BNJJ01000010">
    <property type="protein sequence ID" value="GHO85922.1"/>
    <property type="molecule type" value="Genomic_DNA"/>
</dbReference>
<dbReference type="RefSeq" id="WP_201363551.1">
    <property type="nucleotide sequence ID" value="NZ_BNJJ01000010.1"/>
</dbReference>
<protein>
    <submittedName>
        <fullName evidence="1">Uncharacterized protein</fullName>
    </submittedName>
</protein>
<accession>A0ABQ3VIB5</accession>
<evidence type="ECO:0000313" key="2">
    <source>
        <dbReference type="Proteomes" id="UP000635565"/>
    </source>
</evidence>
<name>A0ABQ3VIB5_9CHLR</name>
<comment type="caution">
    <text evidence="1">The sequence shown here is derived from an EMBL/GenBank/DDBJ whole genome shotgun (WGS) entry which is preliminary data.</text>
</comment>
<proteinExistence type="predicted"/>